<name>A0A165B076_EXIGL</name>
<protein>
    <recommendedName>
        <fullName evidence="1">F-box domain-containing protein</fullName>
    </recommendedName>
</protein>
<dbReference type="EMBL" id="KV426589">
    <property type="protein sequence ID" value="KZV79602.1"/>
    <property type="molecule type" value="Genomic_DNA"/>
</dbReference>
<gene>
    <name evidence="2" type="ORF">EXIGLDRAFT_846388</name>
</gene>
<dbReference type="InParanoid" id="A0A165B076"/>
<dbReference type="OrthoDB" id="3365698at2759"/>
<proteinExistence type="predicted"/>
<dbReference type="PROSITE" id="PS50181">
    <property type="entry name" value="FBOX"/>
    <property type="match status" value="1"/>
</dbReference>
<keyword evidence="3" id="KW-1185">Reference proteome</keyword>
<dbReference type="InterPro" id="IPR001810">
    <property type="entry name" value="F-box_dom"/>
</dbReference>
<accession>A0A165B076</accession>
<feature type="domain" description="F-box" evidence="1">
    <location>
        <begin position="59"/>
        <end position="106"/>
    </location>
</feature>
<evidence type="ECO:0000259" key="1">
    <source>
        <dbReference type="PROSITE" id="PS50181"/>
    </source>
</evidence>
<evidence type="ECO:0000313" key="3">
    <source>
        <dbReference type="Proteomes" id="UP000077266"/>
    </source>
</evidence>
<dbReference type="AlphaFoldDB" id="A0A165B076"/>
<dbReference type="SMART" id="SM00256">
    <property type="entry name" value="FBOX"/>
    <property type="match status" value="1"/>
</dbReference>
<dbReference type="SUPFAM" id="SSF81383">
    <property type="entry name" value="F-box domain"/>
    <property type="match status" value="1"/>
</dbReference>
<reference evidence="2 3" key="1">
    <citation type="journal article" date="2016" name="Mol. Biol. Evol.">
        <title>Comparative Genomics of Early-Diverging Mushroom-Forming Fungi Provides Insights into the Origins of Lignocellulose Decay Capabilities.</title>
        <authorList>
            <person name="Nagy L.G."/>
            <person name="Riley R."/>
            <person name="Tritt A."/>
            <person name="Adam C."/>
            <person name="Daum C."/>
            <person name="Floudas D."/>
            <person name="Sun H."/>
            <person name="Yadav J.S."/>
            <person name="Pangilinan J."/>
            <person name="Larsson K.H."/>
            <person name="Matsuura K."/>
            <person name="Barry K."/>
            <person name="Labutti K."/>
            <person name="Kuo R."/>
            <person name="Ohm R.A."/>
            <person name="Bhattacharya S.S."/>
            <person name="Shirouzu T."/>
            <person name="Yoshinaga Y."/>
            <person name="Martin F.M."/>
            <person name="Grigoriev I.V."/>
            <person name="Hibbett D.S."/>
        </authorList>
    </citation>
    <scope>NUCLEOTIDE SEQUENCE [LARGE SCALE GENOMIC DNA]</scope>
    <source>
        <strain evidence="2 3">HHB12029</strain>
    </source>
</reference>
<sequence>MPLSLNPQAQVGPFVTQLLQRALSDVHSATEVDDFAAILQTAVRVAVANFANAWNRDHSAITIRLPPEVLSKCFAWLEPTERVKATHISRAWRAIALSEPTLWALFKPRNQALHLSEYLTTLLARSGDVPFDLMWYLPSFDCISQHLHRIRSIVLQSDTDEFEKILESSDSMASLRHLSVAHSYDPHGLARRFKVPQRWVPNLSSLAVTALVLPRHPFSDLRFLSFALDPQTDARDLWRIVPRLEILTVREISSDSLFPEGPAPGSLRSIILNAAHWYPVDYSALIASWRLSAPGHQLQVQPSRTLQPFVELFTRSHNDLWEMSVGLVLDSVSLTTQTGVSYDVLLRNSELAVDDFTTAIVPLAPFLSRLSSLNIYGRHMAALVDMSLNLPALAELTVTLGDDPLPRLHDFHGVLAVSKFSRLHLAFYSLNKDEWNAMDVVAAWLGDVLPAIMRTYVSRAAALLEELAISGPDVSLLPAPVVAALKSLTLQYITHDVSPHQYGTNDGFEAGITLRGDTD</sequence>
<dbReference type="Pfam" id="PF12937">
    <property type="entry name" value="F-box-like"/>
    <property type="match status" value="1"/>
</dbReference>
<dbReference type="STRING" id="1314781.A0A165B076"/>
<organism evidence="2 3">
    <name type="scientific">Exidia glandulosa HHB12029</name>
    <dbReference type="NCBI Taxonomy" id="1314781"/>
    <lineage>
        <taxon>Eukaryota</taxon>
        <taxon>Fungi</taxon>
        <taxon>Dikarya</taxon>
        <taxon>Basidiomycota</taxon>
        <taxon>Agaricomycotina</taxon>
        <taxon>Agaricomycetes</taxon>
        <taxon>Auriculariales</taxon>
        <taxon>Exidiaceae</taxon>
        <taxon>Exidia</taxon>
    </lineage>
</organism>
<evidence type="ECO:0000313" key="2">
    <source>
        <dbReference type="EMBL" id="KZV79602.1"/>
    </source>
</evidence>
<dbReference type="Proteomes" id="UP000077266">
    <property type="component" value="Unassembled WGS sequence"/>
</dbReference>
<dbReference type="Gene3D" id="1.20.1280.50">
    <property type="match status" value="1"/>
</dbReference>
<dbReference type="InterPro" id="IPR036047">
    <property type="entry name" value="F-box-like_dom_sf"/>
</dbReference>